<dbReference type="Pfam" id="PF11306">
    <property type="entry name" value="DUF3108"/>
    <property type="match status" value="1"/>
</dbReference>
<dbReference type="AlphaFoldDB" id="A0A8J6TDT0"/>
<comment type="caution">
    <text evidence="1">The sequence shown here is derived from an EMBL/GenBank/DDBJ whole genome shotgun (WGS) entry which is preliminary data.</text>
</comment>
<protein>
    <submittedName>
        <fullName evidence="1">DUF3108 domain-containing protein</fullName>
    </submittedName>
</protein>
<proteinExistence type="predicted"/>
<dbReference type="EMBL" id="JACNLK010000048">
    <property type="protein sequence ID" value="MBC8208687.1"/>
    <property type="molecule type" value="Genomic_DNA"/>
</dbReference>
<evidence type="ECO:0000313" key="1">
    <source>
        <dbReference type="EMBL" id="MBC8208687.1"/>
    </source>
</evidence>
<evidence type="ECO:0000313" key="2">
    <source>
        <dbReference type="Proteomes" id="UP000599024"/>
    </source>
</evidence>
<dbReference type="InterPro" id="IPR021457">
    <property type="entry name" value="DUF3108"/>
</dbReference>
<dbReference type="Proteomes" id="UP000599024">
    <property type="component" value="Unassembled WGS sequence"/>
</dbReference>
<gene>
    <name evidence="1" type="ORF">H8E79_05925</name>
</gene>
<organism evidence="1 2">
    <name type="scientific">Candidatus Desulfatifera sulfidica</name>
    <dbReference type="NCBI Taxonomy" id="2841691"/>
    <lineage>
        <taxon>Bacteria</taxon>
        <taxon>Pseudomonadati</taxon>
        <taxon>Thermodesulfobacteriota</taxon>
        <taxon>Desulfobulbia</taxon>
        <taxon>Desulfobulbales</taxon>
        <taxon>Desulfobulbaceae</taxon>
        <taxon>Candidatus Desulfatifera</taxon>
    </lineage>
</organism>
<reference evidence="1 2" key="1">
    <citation type="submission" date="2020-08" db="EMBL/GenBank/DDBJ databases">
        <title>Bridging the membrane lipid divide: bacteria of the FCB group superphylum have the potential to synthesize archaeal ether lipids.</title>
        <authorList>
            <person name="Villanueva L."/>
            <person name="Von Meijenfeldt F.A.B."/>
            <person name="Westbye A.B."/>
            <person name="Yadav S."/>
            <person name="Hopmans E.C."/>
            <person name="Dutilh B.E."/>
            <person name="Sinninghe Damste J.S."/>
        </authorList>
    </citation>
    <scope>NUCLEOTIDE SEQUENCE [LARGE SCALE GENOMIC DNA]</scope>
    <source>
        <strain evidence="1">NIOZ-UU81</strain>
    </source>
</reference>
<accession>A0A8J6TDT0</accession>
<name>A0A8J6TDT0_9BACT</name>
<sequence length="290" mass="33375">MISLLIRLVVLGSLGQLLAGTVTLAESLEAQPRVNEVSALAIDCRPEVLTYDISWTGGIKIGKMNLAVVRNDKDETCEIHARVRDSGLFRLFYPVDDTFVTQVDETWLPLRYEVEQREGEGYEARRLTVYDQRQGLIRYWKNKGEEQEFTAAGPVHNEFTSFFVTRFLPWSTEHTRFVVPTWADESRNPVEVELRGTKRIYSHYMGTVETLEVLPRMTFKGLYDKSGDTVIWFSDDRCRIPLRINSKILIGSLTAELKEYDGERCPEWLERIAQRRSALAPELDWSGMGD</sequence>